<keyword evidence="15 19" id="KW-1015">Disulfide bond</keyword>
<evidence type="ECO:0000256" key="3">
    <source>
        <dbReference type="ARBA" id="ARBA00004922"/>
    </source>
</evidence>
<keyword evidence="22" id="KW-1185">Reference proteome</keyword>
<dbReference type="SMART" id="SM00458">
    <property type="entry name" value="RICIN"/>
    <property type="match status" value="1"/>
</dbReference>
<evidence type="ECO:0000256" key="5">
    <source>
        <dbReference type="ARBA" id="ARBA00012644"/>
    </source>
</evidence>
<keyword evidence="8 19" id="KW-0812">Transmembrane</keyword>
<keyword evidence="6 19" id="KW-0328">Glycosyltransferase</keyword>
<dbReference type="GO" id="GO:0046872">
    <property type="term" value="F:metal ion binding"/>
    <property type="evidence" value="ECO:0007669"/>
    <property type="project" value="UniProtKB-KW"/>
</dbReference>
<evidence type="ECO:0000256" key="10">
    <source>
        <dbReference type="ARBA" id="ARBA00022734"/>
    </source>
</evidence>
<dbReference type="CDD" id="cd23434">
    <property type="entry name" value="beta-trefoil_Ricin_GALNT2"/>
    <property type="match status" value="1"/>
</dbReference>
<dbReference type="Proteomes" id="UP000192578">
    <property type="component" value="Unassembled WGS sequence"/>
</dbReference>
<dbReference type="InterPro" id="IPR000772">
    <property type="entry name" value="Ricin_B_lectin"/>
</dbReference>
<dbReference type="FunFam" id="3.90.550.10:FF:000020">
    <property type="entry name" value="Polypeptide N-acetylgalactosaminyltransferase"/>
    <property type="match status" value="1"/>
</dbReference>
<evidence type="ECO:0000256" key="1">
    <source>
        <dbReference type="ARBA" id="ARBA00001936"/>
    </source>
</evidence>
<comment type="catalytic activity">
    <reaction evidence="18">
        <text>L-seryl-[protein] + UDP-N-acetyl-alpha-D-galactosamine = a 3-O-[N-acetyl-alpha-D-galactosaminyl]-L-seryl-[protein] + UDP + H(+)</text>
        <dbReference type="Rhea" id="RHEA:23956"/>
        <dbReference type="Rhea" id="RHEA-COMP:9863"/>
        <dbReference type="Rhea" id="RHEA-COMP:12788"/>
        <dbReference type="ChEBI" id="CHEBI:15378"/>
        <dbReference type="ChEBI" id="CHEBI:29999"/>
        <dbReference type="ChEBI" id="CHEBI:53604"/>
        <dbReference type="ChEBI" id="CHEBI:58223"/>
        <dbReference type="ChEBI" id="CHEBI:67138"/>
        <dbReference type="EC" id="2.4.1.41"/>
    </reaction>
</comment>
<comment type="catalytic activity">
    <reaction evidence="17">
        <text>L-threonyl-[protein] + UDP-N-acetyl-alpha-D-galactosamine = a 3-O-[N-acetyl-alpha-D-galactosaminyl]-L-threonyl-[protein] + UDP + H(+)</text>
        <dbReference type="Rhea" id="RHEA:52424"/>
        <dbReference type="Rhea" id="RHEA-COMP:11060"/>
        <dbReference type="Rhea" id="RHEA-COMP:11689"/>
        <dbReference type="ChEBI" id="CHEBI:15378"/>
        <dbReference type="ChEBI" id="CHEBI:30013"/>
        <dbReference type="ChEBI" id="CHEBI:58223"/>
        <dbReference type="ChEBI" id="CHEBI:67138"/>
        <dbReference type="ChEBI" id="CHEBI:87075"/>
        <dbReference type="EC" id="2.4.1.41"/>
    </reaction>
</comment>
<evidence type="ECO:0000259" key="20">
    <source>
        <dbReference type="SMART" id="SM00458"/>
    </source>
</evidence>
<dbReference type="EMBL" id="MTYJ01000029">
    <property type="protein sequence ID" value="OQV20577.1"/>
    <property type="molecule type" value="Genomic_DNA"/>
</dbReference>
<dbReference type="Gene3D" id="2.80.10.50">
    <property type="match status" value="1"/>
</dbReference>
<evidence type="ECO:0000256" key="16">
    <source>
        <dbReference type="ARBA" id="ARBA00023211"/>
    </source>
</evidence>
<dbReference type="SUPFAM" id="SSF50370">
    <property type="entry name" value="Ricin B-like lectins"/>
    <property type="match status" value="1"/>
</dbReference>
<keyword evidence="11" id="KW-0735">Signal-anchor</keyword>
<keyword evidence="7 19" id="KW-0808">Transferase</keyword>
<keyword evidence="13 19" id="KW-0333">Golgi apparatus</keyword>
<dbReference type="InterPro" id="IPR035992">
    <property type="entry name" value="Ricin_B-like_lectins"/>
</dbReference>
<evidence type="ECO:0000256" key="13">
    <source>
        <dbReference type="ARBA" id="ARBA00023034"/>
    </source>
</evidence>
<evidence type="ECO:0000256" key="15">
    <source>
        <dbReference type="ARBA" id="ARBA00023157"/>
    </source>
</evidence>
<sequence length="582" mass="64843">MRRSGVLRILTTLGLVWMFGVLMFMVKPRPPRETPAGLGDLADPAHDLQPNLQGGEQVNNAQRRARNSVAVEEALSGSASQQHGTLPWSEFDVKAYLAATAVKPGEDGYVRNKFNQVASDEVAVDRSVPDTRQATCSSQNWKDGDLPSTSVVITFHNEARSTLVRTIVSVLTKTPAHLLDEIILVDDFSDNAQDGLELTTIEKVVLLRNDKREGLMRSRIKGADVARAPVLTFLDSHCECNVNWLEPLLQRIAQNSTAVVSPVIDVISMDDFRYIGASSELRGGFDWNLVFKWEYLSQAEKDKRGSNTIAPIRTPMIAGGLFSIDKAWFNTLGKYDMLMDVWGGENLEISFRVWQCGGTLEIIPCSRVGHVFRKQHPYTFPGGSGTVFARNTRRAAEVWMDDYKNYYYNAVPMARSVSFGSIKSRTDLRKRLECRPFKWYMDNVYPELRVPNSKDFVVGVLQQGRQCVDSLGHTLGGFVGLYACHNSGGNQDWVLSKEKLLKHGDQCLAAAEFRAGAQLQLQGCQTIDLQQFELQEHTGQLKSILGDLCVDSATEKSAGLTLENCDPNRASQKWKVLDAPEM</sequence>
<comment type="pathway">
    <text evidence="3 19">Protein modification; protein glycosylation.</text>
</comment>
<evidence type="ECO:0000256" key="2">
    <source>
        <dbReference type="ARBA" id="ARBA00004323"/>
    </source>
</evidence>
<feature type="transmembrane region" description="Helical" evidence="19">
    <location>
        <begin position="7"/>
        <end position="26"/>
    </location>
</feature>
<evidence type="ECO:0000256" key="7">
    <source>
        <dbReference type="ARBA" id="ARBA00022679"/>
    </source>
</evidence>
<dbReference type="CDD" id="cd02510">
    <property type="entry name" value="pp-GalNAc-T"/>
    <property type="match status" value="1"/>
</dbReference>
<keyword evidence="9" id="KW-0479">Metal-binding</keyword>
<accession>A0A1W0WZD6</accession>
<keyword evidence="10 19" id="KW-0430">Lectin</keyword>
<dbReference type="InterPro" id="IPR001173">
    <property type="entry name" value="Glyco_trans_2-like"/>
</dbReference>
<evidence type="ECO:0000256" key="11">
    <source>
        <dbReference type="ARBA" id="ARBA00022968"/>
    </source>
</evidence>
<dbReference type="Pfam" id="PF00652">
    <property type="entry name" value="Ricin_B_lectin"/>
    <property type="match status" value="1"/>
</dbReference>
<reference evidence="22" key="1">
    <citation type="submission" date="2017-01" db="EMBL/GenBank/DDBJ databases">
        <title>Comparative genomics of anhydrobiosis in the tardigrade Hypsibius dujardini.</title>
        <authorList>
            <person name="Yoshida Y."/>
            <person name="Koutsovoulos G."/>
            <person name="Laetsch D."/>
            <person name="Stevens L."/>
            <person name="Kumar S."/>
            <person name="Horikawa D."/>
            <person name="Ishino K."/>
            <person name="Komine S."/>
            <person name="Tomita M."/>
            <person name="Blaxter M."/>
            <person name="Arakawa K."/>
        </authorList>
    </citation>
    <scope>NUCLEOTIDE SEQUENCE [LARGE SCALE GENOMIC DNA]</scope>
    <source>
        <strain evidence="22">Z151</strain>
    </source>
</reference>
<dbReference type="UniPathway" id="UPA00378"/>
<evidence type="ECO:0000313" key="22">
    <source>
        <dbReference type="Proteomes" id="UP000192578"/>
    </source>
</evidence>
<comment type="similarity">
    <text evidence="4 19">Belongs to the glycosyltransferase 2 family. GalNAc-T subfamily.</text>
</comment>
<dbReference type="OrthoDB" id="429263at2759"/>
<dbReference type="SUPFAM" id="SSF53448">
    <property type="entry name" value="Nucleotide-diphospho-sugar transferases"/>
    <property type="match status" value="1"/>
</dbReference>
<comment type="cofactor">
    <cofactor evidence="1 19">
        <name>Mn(2+)</name>
        <dbReference type="ChEBI" id="CHEBI:29035"/>
    </cofactor>
</comment>
<evidence type="ECO:0000256" key="18">
    <source>
        <dbReference type="ARBA" id="ARBA00052209"/>
    </source>
</evidence>
<evidence type="ECO:0000256" key="12">
    <source>
        <dbReference type="ARBA" id="ARBA00022989"/>
    </source>
</evidence>
<protein>
    <recommendedName>
        <fullName evidence="5 19">Polypeptide N-acetylgalactosaminyltransferase</fullName>
        <ecNumber evidence="19">2.4.1.-</ecNumber>
    </recommendedName>
    <alternativeName>
        <fullName evidence="19">Protein-UDP acetylgalactosaminyltransferase</fullName>
    </alternativeName>
</protein>
<dbReference type="EC" id="2.4.1.-" evidence="19"/>
<comment type="subcellular location">
    <subcellularLocation>
        <location evidence="2 19">Golgi apparatus membrane</location>
        <topology evidence="2 19">Single-pass type II membrane protein</topology>
    </subcellularLocation>
</comment>
<evidence type="ECO:0000256" key="19">
    <source>
        <dbReference type="RuleBase" id="RU361242"/>
    </source>
</evidence>
<comment type="caution">
    <text evidence="21">The sequence shown here is derived from an EMBL/GenBank/DDBJ whole genome shotgun (WGS) entry which is preliminary data.</text>
</comment>
<dbReference type="GO" id="GO:0030246">
    <property type="term" value="F:carbohydrate binding"/>
    <property type="evidence" value="ECO:0007669"/>
    <property type="project" value="UniProtKB-KW"/>
</dbReference>
<dbReference type="AlphaFoldDB" id="A0A1W0WZD6"/>
<dbReference type="PROSITE" id="PS50231">
    <property type="entry name" value="RICIN_B_LECTIN"/>
    <property type="match status" value="1"/>
</dbReference>
<dbReference type="GO" id="GO:0006493">
    <property type="term" value="P:protein O-linked glycosylation"/>
    <property type="evidence" value="ECO:0007669"/>
    <property type="project" value="UniProtKB-ARBA"/>
</dbReference>
<evidence type="ECO:0000256" key="17">
    <source>
        <dbReference type="ARBA" id="ARBA00050905"/>
    </source>
</evidence>
<evidence type="ECO:0000256" key="6">
    <source>
        <dbReference type="ARBA" id="ARBA00022676"/>
    </source>
</evidence>
<evidence type="ECO:0000256" key="4">
    <source>
        <dbReference type="ARBA" id="ARBA00005680"/>
    </source>
</evidence>
<keyword evidence="12 19" id="KW-1133">Transmembrane helix</keyword>
<dbReference type="GO" id="GO:0000139">
    <property type="term" value="C:Golgi membrane"/>
    <property type="evidence" value="ECO:0007669"/>
    <property type="project" value="UniProtKB-SubCell"/>
</dbReference>
<name>A0A1W0WZD6_HYPEX</name>
<dbReference type="PANTHER" id="PTHR11675">
    <property type="entry name" value="N-ACETYLGALACTOSAMINYLTRANSFERASE"/>
    <property type="match status" value="1"/>
</dbReference>
<evidence type="ECO:0000256" key="14">
    <source>
        <dbReference type="ARBA" id="ARBA00023136"/>
    </source>
</evidence>
<dbReference type="InterPro" id="IPR029044">
    <property type="entry name" value="Nucleotide-diphossugar_trans"/>
</dbReference>
<dbReference type="InterPro" id="IPR045885">
    <property type="entry name" value="GalNAc-T"/>
</dbReference>
<dbReference type="PANTHER" id="PTHR11675:SF119">
    <property type="entry name" value="POLYPEPTIDE N-ACETYLGALACTOSAMINYLTRANSFERASE 2"/>
    <property type="match status" value="1"/>
</dbReference>
<keyword evidence="16 19" id="KW-0464">Manganese</keyword>
<dbReference type="GO" id="GO:0004653">
    <property type="term" value="F:polypeptide N-acetylgalactosaminyltransferase activity"/>
    <property type="evidence" value="ECO:0007669"/>
    <property type="project" value="UniProtKB-EC"/>
</dbReference>
<organism evidence="21 22">
    <name type="scientific">Hypsibius exemplaris</name>
    <name type="common">Freshwater tardigrade</name>
    <dbReference type="NCBI Taxonomy" id="2072580"/>
    <lineage>
        <taxon>Eukaryota</taxon>
        <taxon>Metazoa</taxon>
        <taxon>Ecdysozoa</taxon>
        <taxon>Tardigrada</taxon>
        <taxon>Eutardigrada</taxon>
        <taxon>Parachela</taxon>
        <taxon>Hypsibioidea</taxon>
        <taxon>Hypsibiidae</taxon>
        <taxon>Hypsibius</taxon>
    </lineage>
</organism>
<dbReference type="Pfam" id="PF00535">
    <property type="entry name" value="Glycos_transf_2"/>
    <property type="match status" value="1"/>
</dbReference>
<feature type="domain" description="Ricin B lectin" evidence="20">
    <location>
        <begin position="454"/>
        <end position="577"/>
    </location>
</feature>
<gene>
    <name evidence="21" type="ORF">BV898_05399</name>
</gene>
<keyword evidence="14 19" id="KW-0472">Membrane</keyword>
<evidence type="ECO:0000313" key="21">
    <source>
        <dbReference type="EMBL" id="OQV20577.1"/>
    </source>
</evidence>
<proteinExistence type="inferred from homology"/>
<evidence type="ECO:0000256" key="8">
    <source>
        <dbReference type="ARBA" id="ARBA00022692"/>
    </source>
</evidence>
<evidence type="ECO:0000256" key="9">
    <source>
        <dbReference type="ARBA" id="ARBA00022723"/>
    </source>
</evidence>
<dbReference type="Gene3D" id="3.90.550.10">
    <property type="entry name" value="Spore Coat Polysaccharide Biosynthesis Protein SpsA, Chain A"/>
    <property type="match status" value="1"/>
</dbReference>